<dbReference type="GO" id="GO:0008854">
    <property type="term" value="F:exodeoxyribonuclease V activity"/>
    <property type="evidence" value="ECO:0007669"/>
    <property type="project" value="InterPro"/>
</dbReference>
<dbReference type="SUPFAM" id="SSF52980">
    <property type="entry name" value="Restriction endonuclease-like"/>
    <property type="match status" value="1"/>
</dbReference>
<dbReference type="SUPFAM" id="SSF52540">
    <property type="entry name" value="P-loop containing nucleoside triphosphate hydrolases"/>
    <property type="match status" value="2"/>
</dbReference>
<dbReference type="NCBIfam" id="TIGR01450">
    <property type="entry name" value="recC"/>
    <property type="match status" value="1"/>
</dbReference>
<organism evidence="12 13">
    <name type="scientific">Thiobaca trueperi</name>
    <dbReference type="NCBI Taxonomy" id="127458"/>
    <lineage>
        <taxon>Bacteria</taxon>
        <taxon>Pseudomonadati</taxon>
        <taxon>Pseudomonadota</taxon>
        <taxon>Gammaproteobacteria</taxon>
        <taxon>Chromatiales</taxon>
        <taxon>Chromatiaceae</taxon>
        <taxon>Thiobaca</taxon>
    </lineage>
</organism>
<dbReference type="InterPro" id="IPR013986">
    <property type="entry name" value="DExx_box_DNA_helicase_dom_sf"/>
</dbReference>
<evidence type="ECO:0000256" key="4">
    <source>
        <dbReference type="ARBA" id="ARBA00022801"/>
    </source>
</evidence>
<keyword evidence="8 10" id="KW-0238">DNA-binding</keyword>
<dbReference type="Pfam" id="PF04257">
    <property type="entry name" value="Exonuc_V_gamma"/>
    <property type="match status" value="1"/>
</dbReference>
<keyword evidence="3 10" id="KW-0227">DNA damage</keyword>
<dbReference type="GO" id="GO:0000724">
    <property type="term" value="P:double-strand break repair via homologous recombination"/>
    <property type="evidence" value="ECO:0007669"/>
    <property type="project" value="UniProtKB-UniRule"/>
</dbReference>
<comment type="miscellaneous">
    <text evidence="10">In the RecBCD complex, RecB has a slow 3'-5' helicase, an exonuclease activity and loads RecA onto ssDNA, RecD has a fast 5'-3' helicase activity, while RecC stimulates the ATPase and processivity of the RecB helicase and contributes to recognition of the Chi site.</text>
</comment>
<evidence type="ECO:0000256" key="2">
    <source>
        <dbReference type="ARBA" id="ARBA00022741"/>
    </source>
</evidence>
<dbReference type="Gene3D" id="3.40.50.300">
    <property type="entry name" value="P-loop containing nucleotide triphosphate hydrolases"/>
    <property type="match status" value="2"/>
</dbReference>
<dbReference type="GO" id="GO:0003678">
    <property type="term" value="F:DNA helicase activity"/>
    <property type="evidence" value="ECO:0007669"/>
    <property type="project" value="UniProtKB-UniRule"/>
</dbReference>
<keyword evidence="5 10" id="KW-0347">Helicase</keyword>
<dbReference type="Gene3D" id="1.10.10.160">
    <property type="match status" value="1"/>
</dbReference>
<dbReference type="InterPro" id="IPR041500">
    <property type="entry name" value="RecC_C"/>
</dbReference>
<evidence type="ECO:0000256" key="8">
    <source>
        <dbReference type="ARBA" id="ARBA00023125"/>
    </source>
</evidence>
<dbReference type="PANTHER" id="PTHR30591">
    <property type="entry name" value="RECBCD ENZYME SUBUNIT RECC"/>
    <property type="match status" value="1"/>
</dbReference>
<evidence type="ECO:0000256" key="3">
    <source>
        <dbReference type="ARBA" id="ARBA00022763"/>
    </source>
</evidence>
<keyword evidence="13" id="KW-1185">Reference proteome</keyword>
<keyword evidence="7 10" id="KW-0067">ATP-binding</keyword>
<keyword evidence="2 10" id="KW-0547">Nucleotide-binding</keyword>
<keyword evidence="4 10" id="KW-0378">Hydrolase</keyword>
<accession>A0A4R3MTE0</accession>
<evidence type="ECO:0000256" key="9">
    <source>
        <dbReference type="ARBA" id="ARBA00023204"/>
    </source>
</evidence>
<comment type="function">
    <text evidence="10">A helicase/nuclease that prepares dsDNA breaks (DSB) for recombinational DNA repair. Binds to DSBs and unwinds DNA via a highly rapid and processive ATP-dependent bidirectional helicase activity. Unwinds dsDNA until it encounters a Chi (crossover hotspot instigator) sequence from the 3' direction. Cuts ssDNA a few nucleotides 3' to the Chi site. The properties and activities of the enzyme are changed at Chi. The Chi-altered holoenzyme produces a long 3'-ssDNA overhang and facilitates RecA-binding to the ssDNA for homologous DNA recombination and repair. Holoenzyme degrades any linearized DNA that is unable to undergo homologous recombination. In the holoenzyme this subunit recognizes the wild-type Chi sequence, and when added to isolated RecB increases its ATP-dependent helicase processivity.</text>
</comment>
<dbReference type="PIRSF" id="PIRSF000980">
    <property type="entry name" value="RecC"/>
    <property type="match status" value="1"/>
</dbReference>
<dbReference type="InterPro" id="IPR011335">
    <property type="entry name" value="Restrct_endonuc-II-like"/>
</dbReference>
<dbReference type="GO" id="GO:0005524">
    <property type="term" value="F:ATP binding"/>
    <property type="evidence" value="ECO:0007669"/>
    <property type="project" value="UniProtKB-UniRule"/>
</dbReference>
<keyword evidence="1 10" id="KW-0540">Nuclease</keyword>
<evidence type="ECO:0000313" key="13">
    <source>
        <dbReference type="Proteomes" id="UP000295717"/>
    </source>
</evidence>
<keyword evidence="9 10" id="KW-0234">DNA repair</keyword>
<dbReference type="Gene3D" id="1.10.10.990">
    <property type="match status" value="1"/>
</dbReference>
<evidence type="ECO:0000256" key="5">
    <source>
        <dbReference type="ARBA" id="ARBA00022806"/>
    </source>
</evidence>
<evidence type="ECO:0000313" key="12">
    <source>
        <dbReference type="EMBL" id="TCT19275.1"/>
    </source>
</evidence>
<evidence type="ECO:0000259" key="11">
    <source>
        <dbReference type="Pfam" id="PF17946"/>
    </source>
</evidence>
<feature type="domain" description="RecC C-terminal" evidence="11">
    <location>
        <begin position="878"/>
        <end position="1119"/>
    </location>
</feature>
<evidence type="ECO:0000256" key="1">
    <source>
        <dbReference type="ARBA" id="ARBA00022722"/>
    </source>
</evidence>
<dbReference type="InterPro" id="IPR027417">
    <property type="entry name" value="P-loop_NTPase"/>
</dbReference>
<comment type="subunit">
    <text evidence="10">Heterotrimer of RecB, RecC and RecD. All subunits contribute to DNA-binding.</text>
</comment>
<comment type="caution">
    <text evidence="12">The sequence shown here is derived from an EMBL/GenBank/DDBJ whole genome shotgun (WGS) entry which is preliminary data.</text>
</comment>
<gene>
    <name evidence="10" type="primary">recC</name>
    <name evidence="12" type="ORF">EDC35_109155</name>
</gene>
<dbReference type="PANTHER" id="PTHR30591:SF1">
    <property type="entry name" value="RECBCD ENZYME SUBUNIT RECC"/>
    <property type="match status" value="1"/>
</dbReference>
<proteinExistence type="inferred from homology"/>
<dbReference type="OrthoDB" id="9762834at2"/>
<dbReference type="InterPro" id="IPR006697">
    <property type="entry name" value="RecC"/>
</dbReference>
<protein>
    <recommendedName>
        <fullName evidence="10">RecBCD enzyme subunit RecC</fullName>
    </recommendedName>
    <alternativeName>
        <fullName evidence="10">Exonuclease V subunit RecC</fullName>
        <shortName evidence="10">ExoV subunit RecC</shortName>
    </alternativeName>
    <alternativeName>
        <fullName evidence="10">Helicase/nuclease RecBCD subunit RecC</fullName>
    </alternativeName>
</protein>
<dbReference type="EMBL" id="SMAO01000009">
    <property type="protein sequence ID" value="TCT19275.1"/>
    <property type="molecule type" value="Genomic_DNA"/>
</dbReference>
<keyword evidence="6 10" id="KW-0269">Exonuclease</keyword>
<dbReference type="GO" id="GO:0009338">
    <property type="term" value="C:exodeoxyribonuclease V complex"/>
    <property type="evidence" value="ECO:0007669"/>
    <property type="project" value="InterPro"/>
</dbReference>
<dbReference type="Proteomes" id="UP000295717">
    <property type="component" value="Unassembled WGS sequence"/>
</dbReference>
<dbReference type="HAMAP" id="MF_01486">
    <property type="entry name" value="RecC"/>
    <property type="match status" value="1"/>
</dbReference>
<evidence type="ECO:0000256" key="7">
    <source>
        <dbReference type="ARBA" id="ARBA00022840"/>
    </source>
</evidence>
<evidence type="ECO:0000256" key="6">
    <source>
        <dbReference type="ARBA" id="ARBA00022839"/>
    </source>
</evidence>
<dbReference type="Gene3D" id="3.40.50.10930">
    <property type="match status" value="1"/>
</dbReference>
<comment type="similarity">
    <text evidence="10">Belongs to the RecC family.</text>
</comment>
<reference evidence="12 13" key="1">
    <citation type="submission" date="2019-03" db="EMBL/GenBank/DDBJ databases">
        <title>Genomic Encyclopedia of Type Strains, Phase IV (KMG-IV): sequencing the most valuable type-strain genomes for metagenomic binning, comparative biology and taxonomic classification.</title>
        <authorList>
            <person name="Goeker M."/>
        </authorList>
    </citation>
    <scope>NUCLEOTIDE SEQUENCE [LARGE SCALE GENOMIC DNA]</scope>
    <source>
        <strain evidence="12 13">DSM 13587</strain>
    </source>
</reference>
<evidence type="ECO:0000256" key="10">
    <source>
        <dbReference type="HAMAP-Rule" id="MF_01486"/>
    </source>
</evidence>
<dbReference type="Pfam" id="PF17946">
    <property type="entry name" value="RecC_C"/>
    <property type="match status" value="1"/>
</dbReference>
<sequence>MNSPHANRAEDWPTGFMLIQGNRMETLCGLLVAWMKRHPLHPLENETVLVQSNGIAQWLKLALAANPGNALEGGCGIAAAIRTSLPGRFIWYAYRCVLGNLPDSSAFDKAPMTWRLYRLLDDVAALGARLPNPECLAPLRGFLQEDDDPRRRHQLAAQLADLYDQYQVYRADWLEHWQEGRDILIRPDGSQEPVPETQRWQPALWRILTQDVAGETAGNPESPDGASRAEIHRRFMARIHALGDGPHALDERLPRRVIVFGISSLPRQSLEVLEAISSRTQVMLFAHNPSRHYWGDIVEGRELFKRDYRRQRARKVPENIDETRLHLHGHPLLAAWGKQGRDYIRLLDEHDERAHYEGHFQSASLDIDLFESPGKATLLQQLQDDILELRPLHERQALAVAIDPQQDRSLEFLVAHSPQREVEILHDQLLDAFAQASDAGRTLHPRDMLVMVPDIHPYAPHIEAVFGRLAPEDPRHIPFHLSDQGLRHRNPLLIGLETLLNLPQSRFAVSELLDLLDIPALRARFDIDESDLPQLRGWISGANIRWGLHAAQRASLGLPEDLEQNTWRFGLRRMLLGFATGRAEPWQGIEPYDEIGGLEAALIGPLAQLLETLEHYWKVLQTPRTPDDWTQVVARLLDDAFAVVTEADTLAIGQVQQALEQWSRDCRQGGAETQILPLAVARAALLAGLDEPTLNKHFLAGAVNFATLMPMRAIPFRQIWLLGMNDGDYPRTRRPADFDLMANDYRPGDRSRREDDRYLFLEALLSARERLVISWVGRSIRDNSPRPPSVLVGQLRDHLAAGWRLAGATDGVPGMTPGEALLAALTTEHPLQPFSRQYFQPDRNPRLFTYAHEWRAVHEDRAPEPETPPCLARPTLDAPIRLFALGAFLRHPVKTFYSRRLSLDLTRTEQGIEDEEVFDFDGLGSWGIRDAMIQTVASTLAQQIDADPHACLGAAMQRLARAGSLPLPPFDGVWIESLTAELSEPVETYRRLLQAFPQPCPAQILRLERDGIVLEDSLSDLRENAGGNRVRLRLQASRLVVGGDLKWSHLTPHWPAHLAAQLDGPVSTHLLGPDSHVILDPLPAEAAAVLLDRLLDDYLQGLTALPPLACKTGFALLQANAGRKADPCATYEGGYNHDGERDSHPGYRRFWPTYEDLQADPGFGDLIERLYRPLFDHCSPSGETAP</sequence>
<dbReference type="RefSeq" id="WP_132978258.1">
    <property type="nucleotide sequence ID" value="NZ_SMAO01000009.1"/>
</dbReference>
<dbReference type="GO" id="GO:0003677">
    <property type="term" value="F:DNA binding"/>
    <property type="evidence" value="ECO:0007669"/>
    <property type="project" value="UniProtKB-UniRule"/>
</dbReference>
<name>A0A4R3MTE0_9GAMM</name>
<dbReference type="AlphaFoldDB" id="A0A4R3MTE0"/>